<dbReference type="Proteomes" id="UP000011115">
    <property type="component" value="Unassembled WGS sequence"/>
</dbReference>
<proteinExistence type="predicted"/>
<dbReference type="EnsemblPlants" id="PGSC0003DMT400089618">
    <property type="protein sequence ID" value="PGSC0003DMT400089618"/>
    <property type="gene ID" value="PGSC0003DMG400039189"/>
</dbReference>
<dbReference type="HOGENOM" id="CLU_2594428_0_0_1"/>
<dbReference type="PaxDb" id="4113-PGSC0003DMT400089618"/>
<organism evidence="2 3">
    <name type="scientific">Solanum tuberosum</name>
    <name type="common">Potato</name>
    <dbReference type="NCBI Taxonomy" id="4113"/>
    <lineage>
        <taxon>Eukaryota</taxon>
        <taxon>Viridiplantae</taxon>
        <taxon>Streptophyta</taxon>
        <taxon>Embryophyta</taxon>
        <taxon>Tracheophyta</taxon>
        <taxon>Spermatophyta</taxon>
        <taxon>Magnoliopsida</taxon>
        <taxon>eudicotyledons</taxon>
        <taxon>Gunneridae</taxon>
        <taxon>Pentapetalae</taxon>
        <taxon>asterids</taxon>
        <taxon>lamiids</taxon>
        <taxon>Solanales</taxon>
        <taxon>Solanaceae</taxon>
        <taxon>Solanoideae</taxon>
        <taxon>Solaneae</taxon>
        <taxon>Solanum</taxon>
    </lineage>
</organism>
<evidence type="ECO:0008006" key="4">
    <source>
        <dbReference type="Google" id="ProtNLM"/>
    </source>
</evidence>
<protein>
    <recommendedName>
        <fullName evidence="4">Secreted protein</fullName>
    </recommendedName>
</protein>
<keyword evidence="1" id="KW-0732">Signal</keyword>
<reference evidence="3" key="1">
    <citation type="journal article" date="2011" name="Nature">
        <title>Genome sequence and analysis of the tuber crop potato.</title>
        <authorList>
            <consortium name="The Potato Genome Sequencing Consortium"/>
        </authorList>
    </citation>
    <scope>NUCLEOTIDE SEQUENCE [LARGE SCALE GENOMIC DNA]</scope>
    <source>
        <strain evidence="3">cv. DM1-3 516 R44</strain>
    </source>
</reference>
<name>M1DIJ1_SOLTU</name>
<evidence type="ECO:0000256" key="1">
    <source>
        <dbReference type="SAM" id="SignalP"/>
    </source>
</evidence>
<evidence type="ECO:0000313" key="2">
    <source>
        <dbReference type="EnsemblPlants" id="PGSC0003DMT400089618"/>
    </source>
</evidence>
<dbReference type="InParanoid" id="M1DIJ1"/>
<accession>M1DIJ1</accession>
<feature type="chain" id="PRO_5004013493" description="Secreted protein" evidence="1">
    <location>
        <begin position="26"/>
        <end position="80"/>
    </location>
</feature>
<dbReference type="AlphaFoldDB" id="M1DIJ1"/>
<evidence type="ECO:0000313" key="3">
    <source>
        <dbReference type="Proteomes" id="UP000011115"/>
    </source>
</evidence>
<sequence length="80" mass="8950">MYQLLKDTLLFMIVCDLVAIAKASAYVLCDCVARCCDRDDGLAFPGLCNPKIIMLPRRAVRGRPARRNVEEQELPNAPKV</sequence>
<reference evidence="2" key="2">
    <citation type="submission" date="2015-06" db="UniProtKB">
        <authorList>
            <consortium name="EnsemblPlants"/>
        </authorList>
    </citation>
    <scope>IDENTIFICATION</scope>
    <source>
        <strain evidence="2">DM1-3 516 R44</strain>
    </source>
</reference>
<feature type="signal peptide" evidence="1">
    <location>
        <begin position="1"/>
        <end position="25"/>
    </location>
</feature>
<dbReference type="Gramene" id="PGSC0003DMT400089618">
    <property type="protein sequence ID" value="PGSC0003DMT400089618"/>
    <property type="gene ID" value="PGSC0003DMG400039189"/>
</dbReference>
<keyword evidence="3" id="KW-1185">Reference proteome</keyword>